<sequence length="738" mass="81955">MAKLDGSAMLRVRKYGIPAAIAALLLLAALLLFTGKERVPTLQEMGLPLPSPVRLSLYEGEEWRPRQTDAEGFAPVLENRGYALYLNPETSVIALRNKQSDYLWRSNPQKEKLAHETVKGTLLSNLQSPFILEYHERGKTQRSITNATNKDITKTYRIAAEGLQVTYSFSKLKISFTIQYALTEHGMEVRVPATGIREAGDHFMISLQVLPFFGAARNEDEQGYLFVPDGPGGIIRFDENRTLAGLGYRYPMYGNDLTNQPVKPDNVREATITYPVFGLKRGSEAFVAILKDGKFDSLIKAQAAGTVSSFNTVGAEWTYRVEYGQRLSQLSPPVNTIQQKRIEQDRVIEYRLLSGENVGYVEMAQAYRTYLQQNGDLRKKMDQEQKLPLQLTIVGGSSGSTAVGRRYAAATTFAQAEEMISELSAGGVEAMDITLRGWQAGGAAGQTGIFPAEQALGGNKGARSLVEKAHQLGYKVLFEQDFVRYSEDAKEASPRTDGIRGLDGSAVLQKGMFVIAPEQSAGRAYMAVDKLQSLGADGVKFAGYGEDVYKDYHPDRQLEREQTALLFRGAMEYAGQQLGHAAATGGGDYILAAADSIHELEFESSYDFNIDETVPFYPIVLHGLMPYSFTAGNLRDRYQDHFLKAIEYGAVPSFIVTDEPSIHIRYTLSGELFSTHFAKWKERILQEYTAFKKLSAVHGQAIVGHRKLENGVYATEYEGGTQTIVDYNTSTFRVIREE</sequence>
<dbReference type="EMBL" id="JBHLVF010000047">
    <property type="protein sequence ID" value="MFC0395813.1"/>
    <property type="molecule type" value="Genomic_DNA"/>
</dbReference>
<proteinExistence type="predicted"/>
<dbReference type="InterPro" id="IPR043751">
    <property type="entry name" value="DUF5696"/>
</dbReference>
<gene>
    <name evidence="1" type="ORF">ACFFJ8_31130</name>
</gene>
<reference evidence="1 2" key="1">
    <citation type="submission" date="2024-09" db="EMBL/GenBank/DDBJ databases">
        <authorList>
            <person name="Sun Q."/>
            <person name="Mori K."/>
        </authorList>
    </citation>
    <scope>NUCLEOTIDE SEQUENCE [LARGE SCALE GENOMIC DNA]</scope>
    <source>
        <strain evidence="1 2">CCM 4839</strain>
    </source>
</reference>
<protein>
    <submittedName>
        <fullName evidence="1">DUF5696 domain-containing protein</fullName>
    </submittedName>
</protein>
<dbReference type="Pfam" id="PF18952">
    <property type="entry name" value="DUF5696"/>
    <property type="match status" value="1"/>
</dbReference>
<keyword evidence="2" id="KW-1185">Reference proteome</keyword>
<organism evidence="1 2">
    <name type="scientific">Paenibacillus mendelii</name>
    <dbReference type="NCBI Taxonomy" id="206163"/>
    <lineage>
        <taxon>Bacteria</taxon>
        <taxon>Bacillati</taxon>
        <taxon>Bacillota</taxon>
        <taxon>Bacilli</taxon>
        <taxon>Bacillales</taxon>
        <taxon>Paenibacillaceae</taxon>
        <taxon>Paenibacillus</taxon>
    </lineage>
</organism>
<name>A0ABV6JIS7_9BACL</name>
<dbReference type="RefSeq" id="WP_204817620.1">
    <property type="nucleotide sequence ID" value="NZ_JANHOF010000002.1"/>
</dbReference>
<comment type="caution">
    <text evidence="1">The sequence shown here is derived from an EMBL/GenBank/DDBJ whole genome shotgun (WGS) entry which is preliminary data.</text>
</comment>
<dbReference type="Proteomes" id="UP001589818">
    <property type="component" value="Unassembled WGS sequence"/>
</dbReference>
<evidence type="ECO:0000313" key="1">
    <source>
        <dbReference type="EMBL" id="MFC0395813.1"/>
    </source>
</evidence>
<evidence type="ECO:0000313" key="2">
    <source>
        <dbReference type="Proteomes" id="UP001589818"/>
    </source>
</evidence>
<accession>A0ABV6JIS7</accession>